<dbReference type="OrthoDB" id="6509975at2759"/>
<evidence type="ECO:0000256" key="5">
    <source>
        <dbReference type="ARBA" id="ARBA00018097"/>
    </source>
</evidence>
<evidence type="ECO:0000256" key="7">
    <source>
        <dbReference type="ARBA" id="ARBA00022801"/>
    </source>
</evidence>
<keyword evidence="14" id="KW-0812">Transmembrane</keyword>
<dbReference type="InterPro" id="IPR000560">
    <property type="entry name" value="His_Pase_clade-2"/>
</dbReference>
<keyword evidence="8 14" id="KW-0472">Membrane</keyword>
<evidence type="ECO:0000256" key="15">
    <source>
        <dbReference type="SAM" id="SignalP"/>
    </source>
</evidence>
<gene>
    <name evidence="17" type="primary">LOC103708852</name>
</gene>
<evidence type="ECO:0000256" key="10">
    <source>
        <dbReference type="ARBA" id="ARBA00043668"/>
    </source>
</evidence>
<evidence type="ECO:0000256" key="4">
    <source>
        <dbReference type="ARBA" id="ARBA00013040"/>
    </source>
</evidence>
<sequence length="470" mass="52647">MAFAFSSILLALLLAPSLLVRPSAGESFDVRQHLSTVSRYGAAKDPNNANFVPSAIPDGCKAVHLNLVARHGTRSPTKKRIKELDQLAIRLDTLLNDARESQKGSSLEKIPKWLSGWQSPWKGREKGGELISKGEDELYHLGIRVREIFPALFDEEYHPDIFTIRATQVPRASASAVAFGMGLFSGKGSLGPGQHRAFSVLSESRASDICLRFFDTCQTYKEFRSSQEPAVEKLKEPILDEITSSLVTRFQLNFTRRDVASLWFLCKQEASLLEITDQACALFSAYEVSLLEWTDDLEVFVLKGYGKAINYRMGVPLLQEVVQSMEQAIMAKEVTSLSFQKTAPLQLSRRQGSALHMLRHLYPLPVCSGSFLRDLNLSKYKESNPYACLRSLPRKEIGGAVLWHLFLEIICWLCTSVLVIILVASCCLELTEASILCMFCTMKSQLPCQVVATWIFAHLRFSRKELSTPI</sequence>
<comment type="catalytic activity">
    <reaction evidence="13">
        <text>(2R)-2,3-bisphosphoglycerate + H2O = (2R)-2-phosphoglycerate + phosphate</text>
        <dbReference type="Rhea" id="RHEA:27381"/>
        <dbReference type="ChEBI" id="CHEBI:15377"/>
        <dbReference type="ChEBI" id="CHEBI:43474"/>
        <dbReference type="ChEBI" id="CHEBI:58248"/>
        <dbReference type="ChEBI" id="CHEBI:58289"/>
        <dbReference type="EC" id="3.1.3.80"/>
    </reaction>
    <physiologicalReaction direction="left-to-right" evidence="13">
        <dbReference type="Rhea" id="RHEA:27382"/>
    </physiologicalReaction>
</comment>
<feature type="chain" id="PRO_5034538373" description="Multiple inositol polyphosphate phosphatase 1" evidence="15">
    <location>
        <begin position="26"/>
        <end position="470"/>
    </location>
</feature>
<evidence type="ECO:0000256" key="14">
    <source>
        <dbReference type="SAM" id="Phobius"/>
    </source>
</evidence>
<keyword evidence="16" id="KW-1185">Reference proteome</keyword>
<dbReference type="PANTHER" id="PTHR20963">
    <property type="entry name" value="MULTIPLE INOSITOL POLYPHOSPHATE PHOSPHATASE-RELATED"/>
    <property type="match status" value="1"/>
</dbReference>
<protein>
    <recommendedName>
        <fullName evidence="5">Multiple inositol polyphosphate phosphatase 1</fullName>
        <ecNumber evidence="4">3.1.3.62</ecNumber>
        <ecNumber evidence="3">3.1.3.80</ecNumber>
    </recommendedName>
    <alternativeName>
        <fullName evidence="9">2,3-bisphosphoglycerate 3-phosphatase</fullName>
    </alternativeName>
</protein>
<dbReference type="EC" id="3.1.3.80" evidence="3"/>
<dbReference type="GeneID" id="103708852"/>
<dbReference type="GO" id="GO:0052745">
    <property type="term" value="F:inositol phosphate phosphatase activity"/>
    <property type="evidence" value="ECO:0007669"/>
    <property type="project" value="TreeGrafter"/>
</dbReference>
<dbReference type="AlphaFoldDB" id="A0A8B7C5F2"/>
<evidence type="ECO:0000256" key="13">
    <source>
        <dbReference type="ARBA" id="ARBA00043832"/>
    </source>
</evidence>
<organism evidence="16 17">
    <name type="scientific">Phoenix dactylifera</name>
    <name type="common">Date palm</name>
    <dbReference type="NCBI Taxonomy" id="42345"/>
    <lineage>
        <taxon>Eukaryota</taxon>
        <taxon>Viridiplantae</taxon>
        <taxon>Streptophyta</taxon>
        <taxon>Embryophyta</taxon>
        <taxon>Tracheophyta</taxon>
        <taxon>Spermatophyta</taxon>
        <taxon>Magnoliopsida</taxon>
        <taxon>Liliopsida</taxon>
        <taxon>Arecaceae</taxon>
        <taxon>Coryphoideae</taxon>
        <taxon>Phoeniceae</taxon>
        <taxon>Phoenix</taxon>
    </lineage>
</organism>
<comment type="similarity">
    <text evidence="2">Belongs to the histidine acid phosphatase family. MINPP1 subfamily.</text>
</comment>
<evidence type="ECO:0000256" key="11">
    <source>
        <dbReference type="ARBA" id="ARBA00043671"/>
    </source>
</evidence>
<dbReference type="SUPFAM" id="SSF53254">
    <property type="entry name" value="Phosphoglycerate mutase-like"/>
    <property type="match status" value="1"/>
</dbReference>
<dbReference type="EC" id="3.1.3.62" evidence="4"/>
<evidence type="ECO:0000256" key="2">
    <source>
        <dbReference type="ARBA" id="ARBA00008422"/>
    </source>
</evidence>
<evidence type="ECO:0000313" key="17">
    <source>
        <dbReference type="RefSeq" id="XP_008792171.1"/>
    </source>
</evidence>
<evidence type="ECO:0000256" key="12">
    <source>
        <dbReference type="ARBA" id="ARBA00043691"/>
    </source>
</evidence>
<comment type="subcellular location">
    <subcellularLocation>
        <location evidence="1">Membrane</location>
    </subcellularLocation>
</comment>
<dbReference type="Proteomes" id="UP000228380">
    <property type="component" value="Chromosome 12"/>
</dbReference>
<keyword evidence="6 15" id="KW-0732">Signal</keyword>
<dbReference type="Gene3D" id="3.40.50.1240">
    <property type="entry name" value="Phosphoglycerate mutase-like"/>
    <property type="match status" value="1"/>
</dbReference>
<reference evidence="16" key="1">
    <citation type="journal article" date="2019" name="Nat. Commun.">
        <title>Genome-wide association mapping of date palm fruit traits.</title>
        <authorList>
            <person name="Hazzouri K.M."/>
            <person name="Gros-Balthazard M."/>
            <person name="Flowers J.M."/>
            <person name="Copetti D."/>
            <person name="Lemansour A."/>
            <person name="Lebrun M."/>
            <person name="Masmoudi K."/>
            <person name="Ferrand S."/>
            <person name="Dhar M.I."/>
            <person name="Fresquez Z.A."/>
            <person name="Rosas U."/>
            <person name="Zhang J."/>
            <person name="Talag J."/>
            <person name="Lee S."/>
            <person name="Kudrna D."/>
            <person name="Powell R.F."/>
            <person name="Leitch I.J."/>
            <person name="Krueger R.R."/>
            <person name="Wing R.A."/>
            <person name="Amiri K.M.A."/>
            <person name="Purugganan M.D."/>
        </authorList>
    </citation>
    <scope>NUCLEOTIDE SEQUENCE [LARGE SCALE GENOMIC DNA]</scope>
    <source>
        <strain evidence="16">cv. Khalas</strain>
    </source>
</reference>
<comment type="catalytic activity">
    <reaction evidence="11">
        <text>1D-myo-inositol 1,2,4,5,6-pentakisphosphate + H2O = 1D-myo-inositol 1,2,5,6-tetrakisphosphate + phosphate</text>
        <dbReference type="Rhea" id="RHEA:77115"/>
        <dbReference type="ChEBI" id="CHEBI:15377"/>
        <dbReference type="ChEBI" id="CHEBI:43474"/>
        <dbReference type="ChEBI" id="CHEBI:57798"/>
        <dbReference type="ChEBI" id="CHEBI:195535"/>
        <dbReference type="EC" id="3.1.3.62"/>
    </reaction>
    <physiologicalReaction direction="left-to-right" evidence="11">
        <dbReference type="Rhea" id="RHEA:77116"/>
    </physiologicalReaction>
</comment>
<feature type="signal peptide" evidence="15">
    <location>
        <begin position="1"/>
        <end position="25"/>
    </location>
</feature>
<keyword evidence="14" id="KW-1133">Transmembrane helix</keyword>
<evidence type="ECO:0000256" key="1">
    <source>
        <dbReference type="ARBA" id="ARBA00004370"/>
    </source>
</evidence>
<evidence type="ECO:0000256" key="9">
    <source>
        <dbReference type="ARBA" id="ARBA00031642"/>
    </source>
</evidence>
<dbReference type="RefSeq" id="XP_008792171.1">
    <property type="nucleotide sequence ID" value="XM_008793949.4"/>
</dbReference>
<dbReference type="GO" id="GO:0034417">
    <property type="term" value="F:bisphosphoglycerate 3-phosphatase activity"/>
    <property type="evidence" value="ECO:0007669"/>
    <property type="project" value="UniProtKB-EC"/>
</dbReference>
<keyword evidence="7" id="KW-0378">Hydrolase</keyword>
<evidence type="ECO:0000313" key="16">
    <source>
        <dbReference type="Proteomes" id="UP000228380"/>
    </source>
</evidence>
<evidence type="ECO:0000256" key="8">
    <source>
        <dbReference type="ARBA" id="ARBA00023136"/>
    </source>
</evidence>
<reference evidence="17" key="2">
    <citation type="submission" date="2025-08" db="UniProtKB">
        <authorList>
            <consortium name="RefSeq"/>
        </authorList>
    </citation>
    <scope>IDENTIFICATION</scope>
    <source>
        <tissue evidence="17">Young leaves</tissue>
    </source>
</reference>
<evidence type="ECO:0000256" key="3">
    <source>
        <dbReference type="ARBA" id="ARBA00012976"/>
    </source>
</evidence>
<feature type="transmembrane region" description="Helical" evidence="14">
    <location>
        <begin position="401"/>
        <end position="428"/>
    </location>
</feature>
<dbReference type="CDD" id="cd07061">
    <property type="entry name" value="HP_HAP_like"/>
    <property type="match status" value="1"/>
</dbReference>
<dbReference type="Pfam" id="PF00328">
    <property type="entry name" value="His_Phos_2"/>
    <property type="match status" value="1"/>
</dbReference>
<proteinExistence type="inferred from homology"/>
<dbReference type="GO" id="GO:0003993">
    <property type="term" value="F:acid phosphatase activity"/>
    <property type="evidence" value="ECO:0007669"/>
    <property type="project" value="TreeGrafter"/>
</dbReference>
<comment type="catalytic activity">
    <reaction evidence="10">
        <text>1D-myo-inositol 1,2,5,6-tetrakisphosphate + H2O = 1D-myo-inositol 1,2,6-trisphosphate + phosphate</text>
        <dbReference type="Rhea" id="RHEA:77119"/>
        <dbReference type="ChEBI" id="CHEBI:15377"/>
        <dbReference type="ChEBI" id="CHEBI:43474"/>
        <dbReference type="ChEBI" id="CHEBI:195535"/>
        <dbReference type="ChEBI" id="CHEBI:195537"/>
        <dbReference type="EC" id="3.1.3.62"/>
    </reaction>
    <physiologicalReaction direction="left-to-right" evidence="10">
        <dbReference type="Rhea" id="RHEA:77120"/>
    </physiologicalReaction>
</comment>
<accession>A0A8B7C5F2</accession>
<dbReference type="GO" id="GO:0016020">
    <property type="term" value="C:membrane"/>
    <property type="evidence" value="ECO:0007669"/>
    <property type="project" value="UniProtKB-SubCell"/>
</dbReference>
<comment type="catalytic activity">
    <reaction evidence="12">
        <text>1D-myo-inositol hexakisphosphate + H2O = 1D-myo-inositol 1,2,4,5,6-pentakisphosphate + phosphate</text>
        <dbReference type="Rhea" id="RHEA:16989"/>
        <dbReference type="ChEBI" id="CHEBI:15377"/>
        <dbReference type="ChEBI" id="CHEBI:43474"/>
        <dbReference type="ChEBI" id="CHEBI:57798"/>
        <dbReference type="ChEBI" id="CHEBI:58130"/>
        <dbReference type="EC" id="3.1.3.62"/>
    </reaction>
    <physiologicalReaction direction="left-to-right" evidence="12">
        <dbReference type="Rhea" id="RHEA:16990"/>
    </physiologicalReaction>
</comment>
<dbReference type="PANTHER" id="PTHR20963:SF8">
    <property type="entry name" value="MULTIPLE INOSITOL POLYPHOSPHATE PHOSPHATASE 1"/>
    <property type="match status" value="1"/>
</dbReference>
<evidence type="ECO:0000256" key="6">
    <source>
        <dbReference type="ARBA" id="ARBA00022729"/>
    </source>
</evidence>
<name>A0A8B7C5F2_PHODC</name>
<dbReference type="InterPro" id="IPR029033">
    <property type="entry name" value="His_PPase_superfam"/>
</dbReference>